<keyword evidence="2" id="KW-0413">Isomerase</keyword>
<dbReference type="InterPro" id="IPR001347">
    <property type="entry name" value="SIS_dom"/>
</dbReference>
<accession>A0A1U9QN25</accession>
<sequence length="297" mass="31266">MTFVQTELASQPASWSRAAELGDGLRGSGRLPEAGERTAVVGCGTSYYMAQAYAALREGAGQGETDAFAASEFPAGRRYDRVVALTRSGTTTEVLQLLAAARGTAARTTAITADPETPIRSAADDLVVLDFADEQSVVQTRFATTALTLLRAHLGLHTESVVADGERAVSEPLPEGATDCSQFTFLGQGWTVGLANEGALKMREAALAWTESYPAMEYRHGPISITTKGTATWLLGPAPDGLAEQVGATGGLWVAGELDPLAELVRIQRLALALADARGLDPDRPRHLTRSVILADG</sequence>
<feature type="domain" description="SIS" evidence="1">
    <location>
        <begin position="28"/>
        <end position="166"/>
    </location>
</feature>
<dbReference type="InterPro" id="IPR035490">
    <property type="entry name" value="GlmS/FrlB_SIS"/>
</dbReference>
<dbReference type="InterPro" id="IPR046348">
    <property type="entry name" value="SIS_dom_sf"/>
</dbReference>
<dbReference type="GO" id="GO:0016853">
    <property type="term" value="F:isomerase activity"/>
    <property type="evidence" value="ECO:0007669"/>
    <property type="project" value="UniProtKB-KW"/>
</dbReference>
<evidence type="ECO:0000259" key="1">
    <source>
        <dbReference type="PROSITE" id="PS51464"/>
    </source>
</evidence>
<dbReference type="PANTHER" id="PTHR10937">
    <property type="entry name" value="GLUCOSAMINE--FRUCTOSE-6-PHOSPHATE AMINOTRANSFERASE, ISOMERIZING"/>
    <property type="match status" value="1"/>
</dbReference>
<dbReference type="Gene3D" id="3.40.50.10490">
    <property type="entry name" value="Glucose-6-phosphate isomerase like protein, domain 1"/>
    <property type="match status" value="3"/>
</dbReference>
<dbReference type="KEGG" id="snw:BBN63_04325"/>
<dbReference type="GO" id="GO:0097367">
    <property type="term" value="F:carbohydrate derivative binding"/>
    <property type="evidence" value="ECO:0007669"/>
    <property type="project" value="InterPro"/>
</dbReference>
<dbReference type="Proteomes" id="UP000189677">
    <property type="component" value="Chromosome"/>
</dbReference>
<gene>
    <name evidence="2" type="ORF">BBN63_04325</name>
</gene>
<dbReference type="AlphaFoldDB" id="A0A1U9QN25"/>
<dbReference type="RefSeq" id="WP_078074106.1">
    <property type="nucleotide sequence ID" value="NZ_CP018047.1"/>
</dbReference>
<keyword evidence="3" id="KW-1185">Reference proteome</keyword>
<dbReference type="GO" id="GO:1901135">
    <property type="term" value="P:carbohydrate derivative metabolic process"/>
    <property type="evidence" value="ECO:0007669"/>
    <property type="project" value="InterPro"/>
</dbReference>
<protein>
    <submittedName>
        <fullName evidence="2">Sugar isomerase</fullName>
    </submittedName>
</protein>
<evidence type="ECO:0000313" key="3">
    <source>
        <dbReference type="Proteomes" id="UP000189677"/>
    </source>
</evidence>
<dbReference type="PROSITE" id="PS51464">
    <property type="entry name" value="SIS"/>
    <property type="match status" value="1"/>
</dbReference>
<organism evidence="2 3">
    <name type="scientific">Streptomyces niveus</name>
    <name type="common">Streptomyces spheroides</name>
    <dbReference type="NCBI Taxonomy" id="193462"/>
    <lineage>
        <taxon>Bacteria</taxon>
        <taxon>Bacillati</taxon>
        <taxon>Actinomycetota</taxon>
        <taxon>Actinomycetes</taxon>
        <taxon>Kitasatosporales</taxon>
        <taxon>Streptomycetaceae</taxon>
        <taxon>Streptomyces</taxon>
    </lineage>
</organism>
<name>A0A1U9QN25_STRNV</name>
<dbReference type="CDD" id="cd05009">
    <property type="entry name" value="SIS_GlmS_GlmD_2"/>
    <property type="match status" value="1"/>
</dbReference>
<dbReference type="SUPFAM" id="SSF53697">
    <property type="entry name" value="SIS domain"/>
    <property type="match status" value="1"/>
</dbReference>
<evidence type="ECO:0000313" key="2">
    <source>
        <dbReference type="EMBL" id="AQU65580.1"/>
    </source>
</evidence>
<reference evidence="2 3" key="1">
    <citation type="submission" date="2016-11" db="EMBL/GenBank/DDBJ databases">
        <title>Complete genome sequence of Streptomyces niveus SCSIO 3406.</title>
        <authorList>
            <person name="Zhu Q."/>
            <person name="Cheng W."/>
            <person name="Song Y."/>
            <person name="Li Q."/>
            <person name="Ju J."/>
        </authorList>
    </citation>
    <scope>NUCLEOTIDE SEQUENCE [LARGE SCALE GENOMIC DNA]</scope>
    <source>
        <strain evidence="2 3">SCSIO 3406</strain>
    </source>
</reference>
<dbReference type="OrthoDB" id="367283at2"/>
<dbReference type="Pfam" id="PF01380">
    <property type="entry name" value="SIS"/>
    <property type="match status" value="1"/>
</dbReference>
<dbReference type="EMBL" id="CP018047">
    <property type="protein sequence ID" value="AQU65580.1"/>
    <property type="molecule type" value="Genomic_DNA"/>
</dbReference>
<proteinExistence type="predicted"/>